<evidence type="ECO:0000256" key="2">
    <source>
        <dbReference type="ARBA" id="ARBA00006824"/>
    </source>
</evidence>
<keyword evidence="3 8" id="KW-0812">Transmembrane</keyword>
<dbReference type="InterPro" id="IPR009071">
    <property type="entry name" value="HMG_box_dom"/>
</dbReference>
<dbReference type="PANTHER" id="PTHR11266:SF17">
    <property type="entry name" value="PROTEIN MPV17"/>
    <property type="match status" value="1"/>
</dbReference>
<evidence type="ECO:0000256" key="1">
    <source>
        <dbReference type="ARBA" id="ARBA00004141"/>
    </source>
</evidence>
<dbReference type="GO" id="GO:0005739">
    <property type="term" value="C:mitochondrion"/>
    <property type="evidence" value="ECO:0007669"/>
    <property type="project" value="TreeGrafter"/>
</dbReference>
<evidence type="ECO:0000259" key="9">
    <source>
        <dbReference type="PROSITE" id="PS50118"/>
    </source>
</evidence>
<feature type="transmembrane region" description="Helical" evidence="8">
    <location>
        <begin position="503"/>
        <end position="521"/>
    </location>
</feature>
<organism evidence="10 11">
    <name type="scientific">Fusarium venenatum</name>
    <dbReference type="NCBI Taxonomy" id="56646"/>
    <lineage>
        <taxon>Eukaryota</taxon>
        <taxon>Fungi</taxon>
        <taxon>Dikarya</taxon>
        <taxon>Ascomycota</taxon>
        <taxon>Pezizomycotina</taxon>
        <taxon>Sordariomycetes</taxon>
        <taxon>Hypocreomycetidae</taxon>
        <taxon>Hypocreales</taxon>
        <taxon>Nectriaceae</taxon>
        <taxon>Fusarium</taxon>
    </lineage>
</organism>
<dbReference type="InterPro" id="IPR036910">
    <property type="entry name" value="HMG_box_dom_sf"/>
</dbReference>
<dbReference type="Pfam" id="PF04117">
    <property type="entry name" value="Mpv17_PMP22"/>
    <property type="match status" value="1"/>
</dbReference>
<evidence type="ECO:0000256" key="7">
    <source>
        <dbReference type="SAM" id="MobiDB-lite"/>
    </source>
</evidence>
<feature type="region of interest" description="Disordered" evidence="7">
    <location>
        <begin position="271"/>
        <end position="344"/>
    </location>
</feature>
<keyword evidence="4 8" id="KW-1133">Transmembrane helix</keyword>
<dbReference type="Proteomes" id="UP000245910">
    <property type="component" value="Chromosome I"/>
</dbReference>
<evidence type="ECO:0000256" key="8">
    <source>
        <dbReference type="SAM" id="Phobius"/>
    </source>
</evidence>
<dbReference type="InterPro" id="IPR007248">
    <property type="entry name" value="Mpv17_PMP22"/>
</dbReference>
<protein>
    <recommendedName>
        <fullName evidence="9">HMG box domain-containing protein</fullName>
    </recommendedName>
</protein>
<evidence type="ECO:0000256" key="4">
    <source>
        <dbReference type="ARBA" id="ARBA00022989"/>
    </source>
</evidence>
<keyword evidence="11" id="KW-1185">Reference proteome</keyword>
<evidence type="ECO:0000313" key="10">
    <source>
        <dbReference type="EMBL" id="CEI64419.1"/>
    </source>
</evidence>
<dbReference type="GO" id="GO:0003677">
    <property type="term" value="F:DNA binding"/>
    <property type="evidence" value="ECO:0007669"/>
    <property type="project" value="UniProtKB-UniRule"/>
</dbReference>
<evidence type="ECO:0000256" key="5">
    <source>
        <dbReference type="ARBA" id="ARBA00023136"/>
    </source>
</evidence>
<reference evidence="11" key="1">
    <citation type="submission" date="2014-10" db="EMBL/GenBank/DDBJ databases">
        <authorList>
            <person name="King R."/>
        </authorList>
    </citation>
    <scope>NUCLEOTIDE SEQUENCE [LARGE SCALE GENOMIC DNA]</scope>
    <source>
        <strain evidence="11">A3/5</strain>
    </source>
</reference>
<name>A0A2L2T4A6_9HYPO</name>
<proteinExistence type="inferred from homology"/>
<feature type="transmembrane region" description="Helical" evidence="8">
    <location>
        <begin position="458"/>
        <end position="483"/>
    </location>
</feature>
<dbReference type="EMBL" id="LN649229">
    <property type="protein sequence ID" value="CEI64419.1"/>
    <property type="molecule type" value="Genomic_DNA"/>
</dbReference>
<feature type="domain" description="HMG box" evidence="9">
    <location>
        <begin position="151"/>
        <end position="220"/>
    </location>
</feature>
<dbReference type="STRING" id="56646.A0A2L2T4A6"/>
<feature type="compositionally biased region" description="Basic residues" evidence="7">
    <location>
        <begin position="289"/>
        <end position="301"/>
    </location>
</feature>
<feature type="region of interest" description="Disordered" evidence="7">
    <location>
        <begin position="1"/>
        <end position="22"/>
    </location>
</feature>
<keyword evidence="5 8" id="KW-0472">Membrane</keyword>
<dbReference type="PANTHER" id="PTHR11266">
    <property type="entry name" value="PEROXISOMAL MEMBRANE PROTEIN 2, PXMP2 MPV17"/>
    <property type="match status" value="1"/>
</dbReference>
<comment type="subcellular location">
    <subcellularLocation>
        <location evidence="1">Membrane</location>
        <topology evidence="1">Multi-pass membrane protein</topology>
    </subcellularLocation>
</comment>
<dbReference type="SUPFAM" id="SSF47095">
    <property type="entry name" value="HMG-box"/>
    <property type="match status" value="1"/>
</dbReference>
<feature type="transmembrane region" description="Helical" evidence="8">
    <location>
        <begin position="425"/>
        <end position="446"/>
    </location>
</feature>
<dbReference type="Gene3D" id="1.10.30.10">
    <property type="entry name" value="High mobility group box domain"/>
    <property type="match status" value="1"/>
</dbReference>
<accession>A0A2L2T4A6</accession>
<keyword evidence="6" id="KW-0539">Nucleus</keyword>
<evidence type="ECO:0000256" key="6">
    <source>
        <dbReference type="PROSITE-ProRule" id="PRU00267"/>
    </source>
</evidence>
<sequence length="545" mass="60804">MARPKKTAVEKQPAPVPIPPQHIQQYPQHPQPIAAVPQQTMAVPMPAAVAVPQPQAVMPQRVVDNDSFLRVRDSAVGRLTTILELLRSFTADYVRQTNLLLGEPTAEGSQDNLLANFEHAAQQLIINPPELAPPVEEKKERKKRTIDPNAPKRPLTPYFLYMQHARSIIANDLGAEAPKGAVQEEGQRRWAHMGPHEKQGWNNAYQYNLRLYNARVHSYKNGNPVAKAMTDEEALKYAEDFQIPMPELKDVTQTEAPANDQDNIAEQLQAVAAAPAAEEPEEAETPAKTPKKATGGRKRKVATPAAAVEEKPAPASPDKKRRRSTKAAAVEPQEEPKKSGPPHLVLDRHGRLYLSRHEIWFVSSQSRLIDMSSFIRWYNARLAARPLLTQSVTTAFLFATGDVTAQQLVEKKGVQKHDLVRTGRMALYGGCVFGPVATTWFAFLARRVNVRNNKKAEVLARVACDQLGFAPVMIGVFLGSMATMEGKSAKERIDKSWWPALKANWMLWPAVQVINFSLIPLQYRLFFANIIAIGWNSYLSWVNSQ</sequence>
<dbReference type="GO" id="GO:0005634">
    <property type="term" value="C:nucleus"/>
    <property type="evidence" value="ECO:0007669"/>
    <property type="project" value="UniProtKB-UniRule"/>
</dbReference>
<dbReference type="PROSITE" id="PS50118">
    <property type="entry name" value="HMG_BOX_2"/>
    <property type="match status" value="1"/>
</dbReference>
<evidence type="ECO:0000256" key="3">
    <source>
        <dbReference type="ARBA" id="ARBA00022692"/>
    </source>
</evidence>
<dbReference type="SMART" id="SM00398">
    <property type="entry name" value="HMG"/>
    <property type="match status" value="1"/>
</dbReference>
<dbReference type="AlphaFoldDB" id="A0A2L2T4A6"/>
<comment type="similarity">
    <text evidence="2">Belongs to the peroxisomal membrane protein PXMP2/4 family.</text>
</comment>
<dbReference type="GO" id="GO:0016020">
    <property type="term" value="C:membrane"/>
    <property type="evidence" value="ECO:0007669"/>
    <property type="project" value="UniProtKB-SubCell"/>
</dbReference>
<feature type="DNA-binding region" description="HMG box" evidence="6">
    <location>
        <begin position="151"/>
        <end position="220"/>
    </location>
</feature>
<keyword evidence="6" id="KW-0238">DNA-binding</keyword>
<evidence type="ECO:0000313" key="11">
    <source>
        <dbReference type="Proteomes" id="UP000245910"/>
    </source>
</evidence>